<sequence length="320" mass="32281">MSDWFSNLFSGGADALSGADLQDIVHTVGVDQGVSSAVGGGFDGSTDWWSGISNALGGTSGLTRLAGGVIGAGGNILASNQAQAGVNQAAAIQAAALAAAGMAAGEANKEARDIMLARSDRGLGEIDAGMNRYRETVDPLLTQKPVVIPQYRGMTPQQTIGLEDLRRSGMASLAASGMRGAGRAGIGTLMDQERRYRADVAAGNDTDTRGELRRTQTNANTARQGLASAELQTGGAKANANMMVGNNLASLITGGGQSAGSLPAQTGQSAADAARTTGAIGANATTSTANVLGGTLGQLGALFADQQRKEQQQNTGWGNI</sequence>
<dbReference type="EMBL" id="LR796428">
    <property type="protein sequence ID" value="CAB4143933.1"/>
    <property type="molecule type" value="Genomic_DNA"/>
</dbReference>
<gene>
    <name evidence="2" type="ORF">UFOVP1200_32</name>
    <name evidence="1" type="ORF">UFOVP469_2</name>
</gene>
<proteinExistence type="predicted"/>
<protein>
    <submittedName>
        <fullName evidence="1">Uncharacterized protein</fullName>
    </submittedName>
</protein>
<evidence type="ECO:0000313" key="2">
    <source>
        <dbReference type="EMBL" id="CAB4190049.1"/>
    </source>
</evidence>
<reference evidence="1" key="1">
    <citation type="submission" date="2020-04" db="EMBL/GenBank/DDBJ databases">
        <authorList>
            <person name="Chiriac C."/>
            <person name="Salcher M."/>
            <person name="Ghai R."/>
            <person name="Kavagutti S V."/>
        </authorList>
    </citation>
    <scope>NUCLEOTIDE SEQUENCE</scope>
</reference>
<name>A0A6J5MF23_9CAUD</name>
<dbReference type="EMBL" id="LR797153">
    <property type="protein sequence ID" value="CAB4190049.1"/>
    <property type="molecule type" value="Genomic_DNA"/>
</dbReference>
<accession>A0A6J5MF23</accession>
<organism evidence="1">
    <name type="scientific">uncultured Caudovirales phage</name>
    <dbReference type="NCBI Taxonomy" id="2100421"/>
    <lineage>
        <taxon>Viruses</taxon>
        <taxon>Duplodnaviria</taxon>
        <taxon>Heunggongvirae</taxon>
        <taxon>Uroviricota</taxon>
        <taxon>Caudoviricetes</taxon>
        <taxon>Peduoviridae</taxon>
        <taxon>Maltschvirus</taxon>
        <taxon>Maltschvirus maltsch</taxon>
    </lineage>
</organism>
<evidence type="ECO:0000313" key="1">
    <source>
        <dbReference type="EMBL" id="CAB4143933.1"/>
    </source>
</evidence>